<proteinExistence type="predicted"/>
<evidence type="ECO:0000313" key="2">
    <source>
        <dbReference type="EMBL" id="ASS37404.1"/>
    </source>
</evidence>
<dbReference type="AlphaFoldDB" id="A0A223AR02"/>
<keyword evidence="3" id="KW-1185">Reference proteome</keyword>
<organism evidence="2 3">
    <name type="scientific">Mogibacterium pumilum</name>
    <dbReference type="NCBI Taxonomy" id="86332"/>
    <lineage>
        <taxon>Bacteria</taxon>
        <taxon>Bacillati</taxon>
        <taxon>Bacillota</taxon>
        <taxon>Clostridia</taxon>
        <taxon>Peptostreptococcales</taxon>
        <taxon>Anaerovoracaceae</taxon>
        <taxon>Mogibacterium</taxon>
    </lineage>
</organism>
<sequence>MNINTVIDYLNKKYDIKLDSSYYQNISIWRDWWMGYYAPFHTFAEVGLDGKKKERKLYTLKMAKQVCEDWASGLLNDELHIAIDDEASETYILGEKDDAEEGKEDKTPKKDIFKGVLRNNAFRQQGNRLIEKSFAFGTGAFVLRAENIKLGRNNKIISNPNINIRIEYLSADHIIPLSVHAGKITEVVFASEVLQLGEKMIYLETHRLIDGQYVITNEYFKAEEGSLIKRELPEGILEEMTTGGNVPLFSIVMPNIENNIAPGSPLGISVFANALDNLEGVDLAYNNFNKDFKLGGKKVFMNSRIVRRNERGETITPDDVAQQLFVETGDDLIDDDGTKKFIQEHNPSLRVSENVEGVQAQLDLLSFKCGLGTKFYHFNSGTGSVQVTATEYLGGRQDLTRNTGKHSLIVKDALESLIRSILWVKKELGGGTVDPETKIEIDLGDSFITDSASERAQDMQDVREGIMNKWEYRAKWYGESDDTAKANIPESSYEEDPFGFNQK</sequence>
<gene>
    <name evidence="2" type="ORF">AXF17_02265</name>
</gene>
<protein>
    <recommendedName>
        <fullName evidence="4">Phage portal protein</fullName>
    </recommendedName>
</protein>
<evidence type="ECO:0000313" key="3">
    <source>
        <dbReference type="Proteomes" id="UP000214689"/>
    </source>
</evidence>
<dbReference type="OrthoDB" id="1641671at2"/>
<dbReference type="Proteomes" id="UP000214689">
    <property type="component" value="Chromosome"/>
</dbReference>
<reference evidence="3" key="1">
    <citation type="submission" date="2016-05" db="EMBL/GenBank/DDBJ databases">
        <authorList>
            <person name="Holder M.E."/>
            <person name="Ajami N.J."/>
            <person name="Petrosino J.F."/>
        </authorList>
    </citation>
    <scope>NUCLEOTIDE SEQUENCE [LARGE SCALE GENOMIC DNA]</scope>
    <source>
        <strain evidence="3">ATCC 700696</strain>
    </source>
</reference>
<name>A0A223AR02_9FIRM</name>
<accession>A0A223AR02</accession>
<evidence type="ECO:0008006" key="4">
    <source>
        <dbReference type="Google" id="ProtNLM"/>
    </source>
</evidence>
<dbReference type="EMBL" id="CP016199">
    <property type="protein sequence ID" value="ASS37404.1"/>
    <property type="molecule type" value="Genomic_DNA"/>
</dbReference>
<evidence type="ECO:0000256" key="1">
    <source>
        <dbReference type="SAM" id="MobiDB-lite"/>
    </source>
</evidence>
<feature type="region of interest" description="Disordered" evidence="1">
    <location>
        <begin position="481"/>
        <end position="503"/>
    </location>
</feature>
<dbReference type="RefSeq" id="WP_094233632.1">
    <property type="nucleotide sequence ID" value="NZ_CP016199.1"/>
</dbReference>